<dbReference type="NCBIfam" id="TIGR00180">
    <property type="entry name" value="parB_part"/>
    <property type="match status" value="1"/>
</dbReference>
<dbReference type="EMBL" id="JAWIIV010000011">
    <property type="protein sequence ID" value="MEC4720376.1"/>
    <property type="molecule type" value="Genomic_DNA"/>
</dbReference>
<keyword evidence="4" id="KW-1185">Reference proteome</keyword>
<dbReference type="PANTHER" id="PTHR33375:SF1">
    <property type="entry name" value="CHROMOSOME-PARTITIONING PROTEIN PARB-RELATED"/>
    <property type="match status" value="1"/>
</dbReference>
<dbReference type="InterPro" id="IPR036086">
    <property type="entry name" value="ParB/Sulfiredoxin_sf"/>
</dbReference>
<evidence type="ECO:0000313" key="4">
    <source>
        <dbReference type="Proteomes" id="UP001352263"/>
    </source>
</evidence>
<dbReference type="InterPro" id="IPR050336">
    <property type="entry name" value="Chromosome_partition/occlusion"/>
</dbReference>
<evidence type="ECO:0000313" key="3">
    <source>
        <dbReference type="EMBL" id="MEC4720376.1"/>
    </source>
</evidence>
<accession>A0ABU6J9P7</accession>
<dbReference type="Proteomes" id="UP001352263">
    <property type="component" value="Unassembled WGS sequence"/>
</dbReference>
<dbReference type="SUPFAM" id="SSF109709">
    <property type="entry name" value="KorB DNA-binding domain-like"/>
    <property type="match status" value="1"/>
</dbReference>
<organism evidence="3 4">
    <name type="scientific">Noviherbaspirillum album</name>
    <dbReference type="NCBI Taxonomy" id="3080276"/>
    <lineage>
        <taxon>Bacteria</taxon>
        <taxon>Pseudomonadati</taxon>
        <taxon>Pseudomonadota</taxon>
        <taxon>Betaproteobacteria</taxon>
        <taxon>Burkholderiales</taxon>
        <taxon>Oxalobacteraceae</taxon>
        <taxon>Noviherbaspirillum</taxon>
    </lineage>
</organism>
<gene>
    <name evidence="3" type="ORF">RY831_14535</name>
</gene>
<sequence length="317" mass="35390">MRKFARRPDAAEIARIAEVTKQPEAIRPSGSPLEPAQDITASRTTYSIGQVAQVPVHELKINPLNARRVVSPAGLDELAQGMKERGQEVAALGYLDDQGTVCLIDGHRRLEACRIAEIPTLRVEIRPKPENEQALYLSSRAANIDREAQTPIDDALAWKMLLDRQIFPSQAELSRRLNVDPTVVNRILGLANLPKPLMAMLTERPALMNLRMLDAIKRFFDVAGEADTETLIVEVASKDLSSRDVDARRVAFQKGPSTRVRGNTQTLNFDRGTSTVKRFAGQGRLILEIKDVTDEKHIDQLQDELNKLVSRFLSEQD</sequence>
<dbReference type="SMART" id="SM00470">
    <property type="entry name" value="ParB"/>
    <property type="match status" value="1"/>
</dbReference>
<dbReference type="PANTHER" id="PTHR33375">
    <property type="entry name" value="CHROMOSOME-PARTITIONING PROTEIN PARB-RELATED"/>
    <property type="match status" value="1"/>
</dbReference>
<dbReference type="InterPro" id="IPR003115">
    <property type="entry name" value="ParB_N"/>
</dbReference>
<name>A0ABU6J9P7_9BURK</name>
<comment type="caution">
    <text evidence="3">The sequence shown here is derived from an EMBL/GenBank/DDBJ whole genome shotgun (WGS) entry which is preliminary data.</text>
</comment>
<dbReference type="SUPFAM" id="SSF110849">
    <property type="entry name" value="ParB/Sulfiredoxin"/>
    <property type="match status" value="1"/>
</dbReference>
<dbReference type="Pfam" id="PF02195">
    <property type="entry name" value="ParB_N"/>
    <property type="match status" value="1"/>
</dbReference>
<dbReference type="Gene3D" id="3.90.1530.10">
    <property type="entry name" value="Conserved hypothetical protein from pyrococcus furiosus pfu- 392566-001, ParB domain"/>
    <property type="match status" value="1"/>
</dbReference>
<dbReference type="RefSeq" id="WP_326507093.1">
    <property type="nucleotide sequence ID" value="NZ_JAWIIV010000011.1"/>
</dbReference>
<evidence type="ECO:0000256" key="1">
    <source>
        <dbReference type="ARBA" id="ARBA00006295"/>
    </source>
</evidence>
<proteinExistence type="inferred from homology"/>
<feature type="domain" description="ParB-like N-terminal" evidence="2">
    <location>
        <begin position="52"/>
        <end position="143"/>
    </location>
</feature>
<dbReference type="Gene3D" id="1.10.10.2830">
    <property type="match status" value="1"/>
</dbReference>
<evidence type="ECO:0000259" key="2">
    <source>
        <dbReference type="SMART" id="SM00470"/>
    </source>
</evidence>
<reference evidence="3 4" key="1">
    <citation type="submission" date="2023-10" db="EMBL/GenBank/DDBJ databases">
        <title>Noviherbaspirillum sp. CPCC 100848 genome assembly.</title>
        <authorList>
            <person name="Li X.Y."/>
            <person name="Fang X.M."/>
        </authorList>
    </citation>
    <scope>NUCLEOTIDE SEQUENCE [LARGE SCALE GENOMIC DNA]</scope>
    <source>
        <strain evidence="3 4">CPCC 100848</strain>
    </source>
</reference>
<comment type="similarity">
    <text evidence="1">Belongs to the ParB family.</text>
</comment>
<protein>
    <submittedName>
        <fullName evidence="3">ParB/RepB/Spo0J family partition protein</fullName>
    </submittedName>
</protein>
<dbReference type="InterPro" id="IPR004437">
    <property type="entry name" value="ParB/RepB/Spo0J"/>
</dbReference>